<name>A0A934WTZ8_9FIRM</name>
<evidence type="ECO:0000313" key="2">
    <source>
        <dbReference type="EMBL" id="MBK6089917.1"/>
    </source>
</evidence>
<proteinExistence type="predicted"/>
<reference evidence="2" key="1">
    <citation type="submission" date="2021-01" db="EMBL/GenBank/DDBJ databases">
        <title>Genome public.</title>
        <authorList>
            <person name="Liu C."/>
            <person name="Sun Q."/>
        </authorList>
    </citation>
    <scope>NUCLEOTIDE SEQUENCE</scope>
    <source>
        <strain evidence="2">M6</strain>
    </source>
</reference>
<feature type="domain" description="Ribosomal protein eL8/eL30/eS12/Gadd45" evidence="1">
    <location>
        <begin position="12"/>
        <end position="95"/>
    </location>
</feature>
<evidence type="ECO:0000313" key="3">
    <source>
        <dbReference type="Proteomes" id="UP000633365"/>
    </source>
</evidence>
<comment type="caution">
    <text evidence="2">The sequence shown here is derived from an EMBL/GenBank/DDBJ whole genome shotgun (WGS) entry which is preliminary data.</text>
</comment>
<gene>
    <name evidence="2" type="ORF">JKK62_14930</name>
</gene>
<sequence length="100" mass="10919">MNNDRLLNFLGICKRAGMLLSGAETVTKAVNEGKAKLVLYAEDVSDNSLKGVIKAADVHRIPAKRIPYRKEELSFALGKHCGIVCTTDPGFAKKMIELTN</sequence>
<dbReference type="Gene3D" id="3.30.1330.30">
    <property type="match status" value="1"/>
</dbReference>
<dbReference type="Proteomes" id="UP000633365">
    <property type="component" value="Unassembled WGS sequence"/>
</dbReference>
<protein>
    <submittedName>
        <fullName evidence="2">Ribosomal L7Ae/L30e/S12e/Gadd45 family protein</fullName>
    </submittedName>
</protein>
<dbReference type="EMBL" id="JAEQMG010000163">
    <property type="protein sequence ID" value="MBK6089917.1"/>
    <property type="molecule type" value="Genomic_DNA"/>
</dbReference>
<evidence type="ECO:0000259" key="1">
    <source>
        <dbReference type="Pfam" id="PF01248"/>
    </source>
</evidence>
<dbReference type="RefSeq" id="WP_201428608.1">
    <property type="nucleotide sequence ID" value="NZ_JAEQMG010000163.1"/>
</dbReference>
<accession>A0A934WTZ8</accession>
<dbReference type="InterPro" id="IPR029064">
    <property type="entry name" value="Ribosomal_eL30-like_sf"/>
</dbReference>
<dbReference type="AlphaFoldDB" id="A0A934WTZ8"/>
<dbReference type="InterPro" id="IPR004038">
    <property type="entry name" value="Ribosomal_eL8/eL30/eS12/Gad45"/>
</dbReference>
<organism evidence="2 3">
    <name type="scientific">Ruminococcus difficilis</name>
    <dbReference type="NCBI Taxonomy" id="2763069"/>
    <lineage>
        <taxon>Bacteria</taxon>
        <taxon>Bacillati</taxon>
        <taxon>Bacillota</taxon>
        <taxon>Clostridia</taxon>
        <taxon>Eubacteriales</taxon>
        <taxon>Oscillospiraceae</taxon>
        <taxon>Ruminococcus</taxon>
    </lineage>
</organism>
<dbReference type="Pfam" id="PF01248">
    <property type="entry name" value="Ribosomal_L7Ae"/>
    <property type="match status" value="1"/>
</dbReference>
<dbReference type="SUPFAM" id="SSF55315">
    <property type="entry name" value="L30e-like"/>
    <property type="match status" value="1"/>
</dbReference>
<keyword evidence="3" id="KW-1185">Reference proteome</keyword>